<evidence type="ECO:0000256" key="1">
    <source>
        <dbReference type="SAM" id="Phobius"/>
    </source>
</evidence>
<dbReference type="HOGENOM" id="CLU_032158_1_0_2"/>
<keyword evidence="1" id="KW-0472">Membrane</keyword>
<dbReference type="STRING" id="593750.Metfor_0607"/>
<dbReference type="AlphaFoldDB" id="L0HEE4"/>
<feature type="transmembrane region" description="Helical" evidence="1">
    <location>
        <begin position="288"/>
        <end position="305"/>
    </location>
</feature>
<dbReference type="KEGG" id="mfo:Metfor_0607"/>
<reference evidence="3" key="1">
    <citation type="submission" date="2011-12" db="EMBL/GenBank/DDBJ databases">
        <title>Complete sequence of Methanoregula formicicum SMSP.</title>
        <authorList>
            <person name="Lucas S."/>
            <person name="Han J."/>
            <person name="Lapidus A."/>
            <person name="Cheng J.-F."/>
            <person name="Goodwin L."/>
            <person name="Pitluck S."/>
            <person name="Peters L."/>
            <person name="Ovchinnikova G."/>
            <person name="Teshima H."/>
            <person name="Detter J.C."/>
            <person name="Han C."/>
            <person name="Tapia R."/>
            <person name="Land M."/>
            <person name="Hauser L."/>
            <person name="Kyrpides N."/>
            <person name="Ivanova N."/>
            <person name="Pagani I."/>
            <person name="Imachi H."/>
            <person name="Tamaki H."/>
            <person name="Sekiguchi Y."/>
            <person name="Kamagata Y."/>
            <person name="Cadillo-Quiroz H."/>
            <person name="Zinder S."/>
            <person name="Liu W.-T."/>
            <person name="Woyke T."/>
        </authorList>
    </citation>
    <scope>NUCLEOTIDE SEQUENCE [LARGE SCALE GENOMIC DNA]</scope>
    <source>
        <strain evidence="3">DSM 22288 / NBRC 105244 / SMSP</strain>
    </source>
</reference>
<dbReference type="InterPro" id="IPR031563">
    <property type="entry name" value="MOT1/MOT2"/>
</dbReference>
<evidence type="ECO:0008006" key="4">
    <source>
        <dbReference type="Google" id="ProtNLM"/>
    </source>
</evidence>
<organism evidence="2 3">
    <name type="scientific">Methanoregula formicica (strain DSM 22288 / NBRC 105244 / SMSP)</name>
    <dbReference type="NCBI Taxonomy" id="593750"/>
    <lineage>
        <taxon>Archaea</taxon>
        <taxon>Methanobacteriati</taxon>
        <taxon>Methanobacteriota</taxon>
        <taxon>Stenosarchaea group</taxon>
        <taxon>Methanomicrobia</taxon>
        <taxon>Methanomicrobiales</taxon>
        <taxon>Methanoregulaceae</taxon>
        <taxon>Methanoregula</taxon>
    </lineage>
</organism>
<dbReference type="eggNOG" id="arCOG02806">
    <property type="taxonomic scope" value="Archaea"/>
</dbReference>
<feature type="transmembrane region" description="Helical" evidence="1">
    <location>
        <begin position="75"/>
        <end position="107"/>
    </location>
</feature>
<feature type="transmembrane region" description="Helical" evidence="1">
    <location>
        <begin position="119"/>
        <end position="137"/>
    </location>
</feature>
<dbReference type="PANTHER" id="PTHR31970:SF9">
    <property type="entry name" value="MOLYBDATE TRANSPORTER 2"/>
    <property type="match status" value="1"/>
</dbReference>
<feature type="transmembrane region" description="Helical" evidence="1">
    <location>
        <begin position="20"/>
        <end position="40"/>
    </location>
</feature>
<dbReference type="RefSeq" id="WP_015284632.1">
    <property type="nucleotide sequence ID" value="NC_019943.1"/>
</dbReference>
<feature type="transmembrane region" description="Helical" evidence="1">
    <location>
        <begin position="340"/>
        <end position="370"/>
    </location>
</feature>
<keyword evidence="1" id="KW-1133">Transmembrane helix</keyword>
<dbReference type="Pfam" id="PF16983">
    <property type="entry name" value="MFS_MOT1"/>
    <property type="match status" value="2"/>
</dbReference>
<feature type="transmembrane region" description="Helical" evidence="1">
    <location>
        <begin position="311"/>
        <end position="328"/>
    </location>
</feature>
<reference evidence="2 3" key="2">
    <citation type="journal article" date="2014" name="Genome Announc.">
        <title>Complete Genome Sequence of Methanoregula formicica SMSPT, a Mesophilic Hydrogenotrophic Methanogen Isolated from a Methanogenic Upflow Anaerobic Sludge Blanket Reactor.</title>
        <authorList>
            <person name="Yamamoto K."/>
            <person name="Tamaki H."/>
            <person name="Cadillo-Quiroz H."/>
            <person name="Imachi H."/>
            <person name="Kyrpides N."/>
            <person name="Woyke T."/>
            <person name="Goodwin L."/>
            <person name="Zinder S.H."/>
            <person name="Kamagata Y."/>
            <person name="Liu W.T."/>
        </authorList>
    </citation>
    <scope>NUCLEOTIDE SEQUENCE [LARGE SCALE GENOMIC DNA]</scope>
    <source>
        <strain evidence="3">DSM 22288 / NBRC 105244 / SMSP</strain>
    </source>
</reference>
<sequence>MTQATEKIPPLPLSFSLTELAGSFGDFGTIIPLILAVALVSDVDPRYTLLFFGIWFILTGLYYRLPIPLEPMKAIAVVVIAAGATGGISAGEIAVAGLVLGIIFLVLGYGRFFEIIEQYVPQSVVRGIQLGLALLLFRSSAGFIIKDPLFFGIGIAVIVGFLLLVRFRGIPDLSSICVIAVGLVGGIMLFGLPPVSLIPAPRLVIPLTTDIIPAVSELVLPQLVLTIANAILATSLLTKDLFGRDVPPKKFSTTIGLMNLTTVPFGGFPMCHGAGGLAGQYRYGARTGGANIYAGIIFIVLALFFTSPQVLSLIAVGVLGALLVFVGIEMGRHSLKSDSLAVTVVIGILALVSSMTLAFIAGMILAYLLAWHAKRAAPAS</sequence>
<keyword evidence="3" id="KW-1185">Reference proteome</keyword>
<gene>
    <name evidence="2" type="ordered locus">Metfor_0607</name>
</gene>
<evidence type="ECO:0000313" key="3">
    <source>
        <dbReference type="Proteomes" id="UP000010824"/>
    </source>
</evidence>
<accession>L0HEE4</accession>
<proteinExistence type="predicted"/>
<dbReference type="Proteomes" id="UP000010824">
    <property type="component" value="Chromosome"/>
</dbReference>
<feature type="transmembrane region" description="Helical" evidence="1">
    <location>
        <begin position="177"/>
        <end position="198"/>
    </location>
</feature>
<dbReference type="PANTHER" id="PTHR31970">
    <property type="match status" value="1"/>
</dbReference>
<protein>
    <recommendedName>
        <fullName evidence="4">Sulfate permease-like transporter, MFS superfamily</fullName>
    </recommendedName>
</protein>
<keyword evidence="1" id="KW-0812">Transmembrane</keyword>
<dbReference type="InParanoid" id="L0HEE4"/>
<feature type="transmembrane region" description="Helical" evidence="1">
    <location>
        <begin position="149"/>
        <end position="165"/>
    </location>
</feature>
<feature type="transmembrane region" description="Helical" evidence="1">
    <location>
        <begin position="47"/>
        <end position="63"/>
    </location>
</feature>
<dbReference type="GeneID" id="14309280"/>
<feature type="transmembrane region" description="Helical" evidence="1">
    <location>
        <begin position="218"/>
        <end position="237"/>
    </location>
</feature>
<dbReference type="EMBL" id="CP003167">
    <property type="protein sequence ID" value="AGB01668.1"/>
    <property type="molecule type" value="Genomic_DNA"/>
</dbReference>
<name>L0HEE4_METFS</name>
<evidence type="ECO:0000313" key="2">
    <source>
        <dbReference type="EMBL" id="AGB01668.1"/>
    </source>
</evidence>
<dbReference type="GO" id="GO:0015098">
    <property type="term" value="F:molybdate ion transmembrane transporter activity"/>
    <property type="evidence" value="ECO:0007669"/>
    <property type="project" value="InterPro"/>
</dbReference>